<dbReference type="Proteomes" id="UP000494330">
    <property type="component" value="Unassembled WGS sequence"/>
</dbReference>
<gene>
    <name evidence="3" type="ORF">BPA30113_02801</name>
</gene>
<dbReference type="Gene3D" id="3.40.50.300">
    <property type="entry name" value="P-loop containing nucleotide triphosphate hydrolases"/>
    <property type="match status" value="1"/>
</dbReference>
<organism evidence="3 4">
    <name type="scientific">Burkholderia paludis</name>
    <dbReference type="NCBI Taxonomy" id="1506587"/>
    <lineage>
        <taxon>Bacteria</taxon>
        <taxon>Pseudomonadati</taxon>
        <taxon>Pseudomonadota</taxon>
        <taxon>Betaproteobacteria</taxon>
        <taxon>Burkholderiales</taxon>
        <taxon>Burkholderiaceae</taxon>
        <taxon>Burkholderia</taxon>
        <taxon>Burkholderia cepacia complex</taxon>
    </lineage>
</organism>
<dbReference type="InterPro" id="IPR027417">
    <property type="entry name" value="P-loop_NTPase"/>
</dbReference>
<name>A0A6P2KXK7_9BURK</name>
<feature type="region of interest" description="Disordered" evidence="2">
    <location>
        <begin position="90"/>
        <end position="110"/>
    </location>
</feature>
<dbReference type="AlphaFoldDB" id="A0A6P2KXK7"/>
<keyword evidence="4" id="KW-1185">Reference proteome</keyword>
<proteinExistence type="predicted"/>
<keyword evidence="1" id="KW-0175">Coiled coil</keyword>
<evidence type="ECO:0000313" key="3">
    <source>
        <dbReference type="EMBL" id="VWB62964.1"/>
    </source>
</evidence>
<evidence type="ECO:0000313" key="4">
    <source>
        <dbReference type="Proteomes" id="UP000494330"/>
    </source>
</evidence>
<dbReference type="SUPFAM" id="SSF52540">
    <property type="entry name" value="P-loop containing nucleoside triphosphate hydrolases"/>
    <property type="match status" value="1"/>
</dbReference>
<evidence type="ECO:0000256" key="1">
    <source>
        <dbReference type="SAM" id="Coils"/>
    </source>
</evidence>
<reference evidence="3 4" key="1">
    <citation type="submission" date="2019-09" db="EMBL/GenBank/DDBJ databases">
        <authorList>
            <person name="Depoorter E."/>
        </authorList>
    </citation>
    <scope>NUCLEOTIDE SEQUENCE [LARGE SCALE GENOMIC DNA]</scope>
    <source>
        <strain evidence="3">LMG 30113</strain>
    </source>
</reference>
<protein>
    <submittedName>
        <fullName evidence="3">Uncharacterized protein</fullName>
    </submittedName>
</protein>
<dbReference type="EMBL" id="CABVQD010000007">
    <property type="protein sequence ID" value="VWB62964.1"/>
    <property type="molecule type" value="Genomic_DNA"/>
</dbReference>
<sequence length="643" mass="73696">MISVIDKLWLELHDKRRDWAYDAFDEFARHIDPELTAGYSRSSQVTVVVYGSTQVGKTTLMLEMLGIAPARAREVSDVLRGGRSVGKSATATATRYRRSQSDDWQIGQDDTPLTSAEAQARLGALREQVEAGHAPDADVVDVHIPQCFFASTQDGFASDIRLLDLPGLNATNPHEAAYVRRVAETYVPIADLVVLVCRINTLGALRPVDLQLPELQDWMCYPMRFRVVCTYAFSSASFREWRGDGECPSDQMQKRIVKQLNTHDLRLSPDLAQYIYPLEFGKSWDDLKREDPDYFERAKRAVDALWKDFIDGVRRAASPYSRVRMAFGIQQAAQKRLADFYAENRERITPLLRAIRAKAKSLEDWKQELRMLAREAQALRERKYAFESLYRGEELDSTLTSLFSCDKVAPSKVRLKRPSDLASAARKARETLQSLWLQSTNSDDENEISADEDDGKWAPASVAHLVQRGAPPSARVIHEFIDRLEAYTFDWYPIVFSDFDKDFSELARAVESVRKCYIDAARKSIVEQAREKARAVDARRMQIENDELVLGARYEKLERSHAALCIELEQAWAERRDFGKRMRSSIEHGKRFRGHMQRAHAAAVSDAARRFHEEADPTRQFYRLMYKELIEREFEKLMVGEEA</sequence>
<evidence type="ECO:0000256" key="2">
    <source>
        <dbReference type="SAM" id="MobiDB-lite"/>
    </source>
</evidence>
<feature type="coiled-coil region" evidence="1">
    <location>
        <begin position="355"/>
        <end position="382"/>
    </location>
</feature>
<accession>A0A6P2KXK7</accession>